<feature type="non-terminal residue" evidence="1">
    <location>
        <position position="52"/>
    </location>
</feature>
<reference evidence="1 2" key="1">
    <citation type="submission" date="2024-05" db="EMBL/GenBank/DDBJ databases">
        <title>Genome sequencing and assembly of Indian major carp, Cirrhinus mrigala (Hamilton, 1822).</title>
        <authorList>
            <person name="Mohindra V."/>
            <person name="Chowdhury L.M."/>
            <person name="Lal K."/>
            <person name="Jena J.K."/>
        </authorList>
    </citation>
    <scope>NUCLEOTIDE SEQUENCE [LARGE SCALE GENOMIC DNA]</scope>
    <source>
        <strain evidence="1">CM1030</strain>
        <tissue evidence="1">Blood</tissue>
    </source>
</reference>
<name>A0ABD0N975_CIRMR</name>
<dbReference type="Proteomes" id="UP001529510">
    <property type="component" value="Unassembled WGS sequence"/>
</dbReference>
<accession>A0ABD0N975</accession>
<protein>
    <submittedName>
        <fullName evidence="1">Uncharacterized protein</fullName>
    </submittedName>
</protein>
<proteinExistence type="predicted"/>
<evidence type="ECO:0000313" key="2">
    <source>
        <dbReference type="Proteomes" id="UP001529510"/>
    </source>
</evidence>
<dbReference type="AlphaFoldDB" id="A0ABD0N975"/>
<evidence type="ECO:0000313" key="1">
    <source>
        <dbReference type="EMBL" id="KAL0158155.1"/>
    </source>
</evidence>
<dbReference type="EMBL" id="JAMKFB020000023">
    <property type="protein sequence ID" value="KAL0158155.1"/>
    <property type="molecule type" value="Genomic_DNA"/>
</dbReference>
<organism evidence="1 2">
    <name type="scientific">Cirrhinus mrigala</name>
    <name type="common">Mrigala</name>
    <dbReference type="NCBI Taxonomy" id="683832"/>
    <lineage>
        <taxon>Eukaryota</taxon>
        <taxon>Metazoa</taxon>
        <taxon>Chordata</taxon>
        <taxon>Craniata</taxon>
        <taxon>Vertebrata</taxon>
        <taxon>Euteleostomi</taxon>
        <taxon>Actinopterygii</taxon>
        <taxon>Neopterygii</taxon>
        <taxon>Teleostei</taxon>
        <taxon>Ostariophysi</taxon>
        <taxon>Cypriniformes</taxon>
        <taxon>Cyprinidae</taxon>
        <taxon>Labeoninae</taxon>
        <taxon>Labeonini</taxon>
        <taxon>Cirrhinus</taxon>
    </lineage>
</organism>
<sequence length="52" mass="6013">RLASSPSDQWPLNFCAFQECKTDVNWTPLLSRPDHFTEANCYCAREVMDGFN</sequence>
<keyword evidence="2" id="KW-1185">Reference proteome</keyword>
<feature type="non-terminal residue" evidence="1">
    <location>
        <position position="1"/>
    </location>
</feature>
<comment type="caution">
    <text evidence="1">The sequence shown here is derived from an EMBL/GenBank/DDBJ whole genome shotgun (WGS) entry which is preliminary data.</text>
</comment>
<gene>
    <name evidence="1" type="ORF">M9458_046231</name>
</gene>